<gene>
    <name evidence="2" type="ORF">SAMN04489724_1087</name>
</gene>
<evidence type="ECO:0000313" key="2">
    <source>
        <dbReference type="EMBL" id="SFT51349.1"/>
    </source>
</evidence>
<accession>A0A1I6YLJ4</accession>
<evidence type="ECO:0000259" key="1">
    <source>
        <dbReference type="Pfam" id="PF07693"/>
    </source>
</evidence>
<dbReference type="STRING" id="305507.SAMN04489724_1087"/>
<proteinExistence type="predicted"/>
<dbReference type="InterPro" id="IPR027417">
    <property type="entry name" value="P-loop_NTPase"/>
</dbReference>
<dbReference type="Proteomes" id="UP000199673">
    <property type="component" value="Unassembled WGS sequence"/>
</dbReference>
<dbReference type="RefSeq" id="WP_091691631.1">
    <property type="nucleotide sequence ID" value="NZ_FPBF01000001.1"/>
</dbReference>
<keyword evidence="3" id="KW-1185">Reference proteome</keyword>
<dbReference type="Pfam" id="PF07693">
    <property type="entry name" value="KAP_NTPase"/>
    <property type="match status" value="1"/>
</dbReference>
<dbReference type="OrthoDB" id="871734at2"/>
<protein>
    <submittedName>
        <fullName evidence="2">KAP family P-loop domain-containing protein</fullName>
    </submittedName>
</protein>
<feature type="domain" description="KAP NTPase" evidence="1">
    <location>
        <begin position="19"/>
        <end position="268"/>
    </location>
</feature>
<dbReference type="AlphaFoldDB" id="A0A1I6YLJ4"/>
<dbReference type="EMBL" id="FPBF01000001">
    <property type="protein sequence ID" value="SFT51349.1"/>
    <property type="molecule type" value="Genomic_DNA"/>
</dbReference>
<dbReference type="Gene3D" id="3.40.50.300">
    <property type="entry name" value="P-loop containing nucleotide triphosphate hydrolases"/>
    <property type="match status" value="1"/>
</dbReference>
<dbReference type="InterPro" id="IPR011646">
    <property type="entry name" value="KAP_P-loop"/>
</dbReference>
<evidence type="ECO:0000313" key="3">
    <source>
        <dbReference type="Proteomes" id="UP000199673"/>
    </source>
</evidence>
<reference evidence="3" key="1">
    <citation type="submission" date="2016-10" db="EMBL/GenBank/DDBJ databases">
        <authorList>
            <person name="Varghese N."/>
            <person name="Submissions S."/>
        </authorList>
    </citation>
    <scope>NUCLEOTIDE SEQUENCE [LARGE SCALE GENOMIC DNA]</scope>
    <source>
        <strain evidence="3">DSM 23445</strain>
    </source>
</reference>
<sequence>MKFNLDRLIEDFENHLKPEDNNRIIFSGAFGTGKTFFLDNFFLNNSEYEAIHLYPVNYSVSPTEDIFELIKYDILFSLLGRDVELENINIPIDVFLPYFFQSNQFNIAAHLLGYVPKVGGLLKESAEKIIELKKQFDKDYKNTKESEFDNIVKYLEKFKTIKGNLYEEDYFTQLICKLVEQIKENKKKKNVLIIDDLDRIDPDHIFRIFNILAAHLDISKVTNQNKFNFDKIILVCDIENIRKIFANRYGMNVDFSGYIDKFYSKSIYPYNLSFEIEERFRDILEHTPDLRTNSNFSSNTIYILLAFLQYNLLPVRVLLRNLDSEIKTKRLKVYTDNEFRKDITNNEIELISTIYFLKEFFQSYEALISNCKFLIGKEIKNPLNISIQLLVSELISAISFKKYHKNTINIRDESENLSLSTPKYIFYYSIKRLWNSENISNDNYKIELKDIKSNSTKIKLSDIDYFELLTWVLEESKFSKVVRDQF</sequence>
<organism evidence="2 3">
    <name type="scientific">Algoriphagus locisalis</name>
    <dbReference type="NCBI Taxonomy" id="305507"/>
    <lineage>
        <taxon>Bacteria</taxon>
        <taxon>Pseudomonadati</taxon>
        <taxon>Bacteroidota</taxon>
        <taxon>Cytophagia</taxon>
        <taxon>Cytophagales</taxon>
        <taxon>Cyclobacteriaceae</taxon>
        <taxon>Algoriphagus</taxon>
    </lineage>
</organism>
<dbReference type="SUPFAM" id="SSF52540">
    <property type="entry name" value="P-loop containing nucleoside triphosphate hydrolases"/>
    <property type="match status" value="1"/>
</dbReference>
<name>A0A1I6YLJ4_9BACT</name>